<evidence type="ECO:0000256" key="5">
    <source>
        <dbReference type="ARBA" id="ARBA00022827"/>
    </source>
</evidence>
<dbReference type="Proteomes" id="UP000807825">
    <property type="component" value="Unassembled WGS sequence"/>
</dbReference>
<name>A0A9D6V2F5_9BACT</name>
<dbReference type="Pfam" id="PF00441">
    <property type="entry name" value="Acyl-CoA_dh_1"/>
    <property type="match status" value="1"/>
</dbReference>
<dbReference type="FunFam" id="1.20.140.10:FF:000001">
    <property type="entry name" value="Acyl-CoA dehydrogenase"/>
    <property type="match status" value="1"/>
</dbReference>
<dbReference type="SUPFAM" id="SSF47203">
    <property type="entry name" value="Acyl-CoA dehydrogenase C-terminal domain-like"/>
    <property type="match status" value="1"/>
</dbReference>
<comment type="similarity">
    <text evidence="2 9">Belongs to the acyl-CoA dehydrogenase family.</text>
</comment>
<dbReference type="InterPro" id="IPR046373">
    <property type="entry name" value="Acyl-CoA_Oxase/DH_mid-dom_sf"/>
</dbReference>
<dbReference type="EC" id="1.3.8.11" evidence="7"/>
<dbReference type="InterPro" id="IPR009100">
    <property type="entry name" value="AcylCoA_DH/oxidase_NM_dom_sf"/>
</dbReference>
<feature type="domain" description="Acyl-CoA dehydrogenase/oxidase C-terminal" evidence="10">
    <location>
        <begin position="234"/>
        <end position="382"/>
    </location>
</feature>
<dbReference type="Gene3D" id="2.40.110.10">
    <property type="entry name" value="Butyryl-CoA Dehydrogenase, subunit A, domain 2"/>
    <property type="match status" value="1"/>
</dbReference>
<evidence type="ECO:0000256" key="4">
    <source>
        <dbReference type="ARBA" id="ARBA00022630"/>
    </source>
</evidence>
<evidence type="ECO:0000313" key="14">
    <source>
        <dbReference type="Proteomes" id="UP000807825"/>
    </source>
</evidence>
<dbReference type="PIRSF" id="PIRSF016578">
    <property type="entry name" value="HsaA"/>
    <property type="match status" value="1"/>
</dbReference>
<evidence type="ECO:0000256" key="9">
    <source>
        <dbReference type="RuleBase" id="RU362125"/>
    </source>
</evidence>
<gene>
    <name evidence="13" type="ORF">HY912_15290</name>
</gene>
<dbReference type="PROSITE" id="PS00073">
    <property type="entry name" value="ACYL_COA_DH_2"/>
    <property type="match status" value="1"/>
</dbReference>
<dbReference type="FunFam" id="2.40.110.10:FF:000009">
    <property type="entry name" value="Acyl-CoA dehydrogenase"/>
    <property type="match status" value="1"/>
</dbReference>
<protein>
    <recommendedName>
        <fullName evidence="8">Cyclohexane-1-carbonyl-CoA dehydrogenase</fullName>
        <ecNumber evidence="7">1.3.8.11</ecNumber>
    </recommendedName>
</protein>
<evidence type="ECO:0000256" key="3">
    <source>
        <dbReference type="ARBA" id="ARBA00011881"/>
    </source>
</evidence>
<dbReference type="Gene3D" id="1.20.140.10">
    <property type="entry name" value="Butyryl-CoA Dehydrogenase, subunit A, domain 3"/>
    <property type="match status" value="1"/>
</dbReference>
<evidence type="ECO:0000259" key="11">
    <source>
        <dbReference type="Pfam" id="PF02770"/>
    </source>
</evidence>
<dbReference type="FunFam" id="1.10.540.10:FF:000002">
    <property type="entry name" value="Acyl-CoA dehydrogenase FadE19"/>
    <property type="match status" value="1"/>
</dbReference>
<keyword evidence="6 9" id="KW-0560">Oxidoreductase</keyword>
<dbReference type="InterPro" id="IPR006089">
    <property type="entry name" value="Acyl-CoA_DH_CS"/>
</dbReference>
<evidence type="ECO:0000256" key="6">
    <source>
        <dbReference type="ARBA" id="ARBA00023002"/>
    </source>
</evidence>
<accession>A0A9D6V2F5</accession>
<organism evidence="13 14">
    <name type="scientific">Desulfomonile tiedjei</name>
    <dbReference type="NCBI Taxonomy" id="2358"/>
    <lineage>
        <taxon>Bacteria</taxon>
        <taxon>Pseudomonadati</taxon>
        <taxon>Thermodesulfobacteriota</taxon>
        <taxon>Desulfomonilia</taxon>
        <taxon>Desulfomonilales</taxon>
        <taxon>Desulfomonilaceae</taxon>
        <taxon>Desulfomonile</taxon>
    </lineage>
</organism>
<evidence type="ECO:0000256" key="2">
    <source>
        <dbReference type="ARBA" id="ARBA00009347"/>
    </source>
</evidence>
<evidence type="ECO:0000256" key="1">
    <source>
        <dbReference type="ARBA" id="ARBA00001974"/>
    </source>
</evidence>
<dbReference type="PROSITE" id="PS00072">
    <property type="entry name" value="ACYL_COA_DH_1"/>
    <property type="match status" value="1"/>
</dbReference>
<evidence type="ECO:0000256" key="8">
    <source>
        <dbReference type="ARBA" id="ARBA00067292"/>
    </source>
</evidence>
<evidence type="ECO:0000256" key="7">
    <source>
        <dbReference type="ARBA" id="ARBA00066361"/>
    </source>
</evidence>
<dbReference type="PANTHER" id="PTHR43884">
    <property type="entry name" value="ACYL-COA DEHYDROGENASE"/>
    <property type="match status" value="1"/>
</dbReference>
<feature type="domain" description="Acyl-CoA oxidase/dehydrogenase middle" evidence="11">
    <location>
        <begin position="124"/>
        <end position="222"/>
    </location>
</feature>
<dbReference type="GO" id="GO:0050660">
    <property type="term" value="F:flavin adenine dinucleotide binding"/>
    <property type="evidence" value="ECO:0007669"/>
    <property type="project" value="InterPro"/>
</dbReference>
<keyword evidence="4 9" id="KW-0285">Flavoprotein</keyword>
<dbReference type="EMBL" id="JACRDE010000395">
    <property type="protein sequence ID" value="MBI5250850.1"/>
    <property type="molecule type" value="Genomic_DNA"/>
</dbReference>
<dbReference type="SUPFAM" id="SSF56645">
    <property type="entry name" value="Acyl-CoA dehydrogenase NM domain-like"/>
    <property type="match status" value="1"/>
</dbReference>
<dbReference type="InterPro" id="IPR036250">
    <property type="entry name" value="AcylCo_DH-like_C"/>
</dbReference>
<feature type="domain" description="Acyl-CoA dehydrogenase/oxidase N-terminal" evidence="12">
    <location>
        <begin position="10"/>
        <end position="120"/>
    </location>
</feature>
<comment type="subunit">
    <text evidence="3">Homotetramer.</text>
</comment>
<dbReference type="Pfam" id="PF02770">
    <property type="entry name" value="Acyl-CoA_dh_M"/>
    <property type="match status" value="1"/>
</dbReference>
<dbReference type="InterPro" id="IPR009075">
    <property type="entry name" value="AcylCo_DH/oxidase_C"/>
</dbReference>
<evidence type="ECO:0000313" key="13">
    <source>
        <dbReference type="EMBL" id="MBI5250850.1"/>
    </source>
</evidence>
<dbReference type="InterPro" id="IPR006091">
    <property type="entry name" value="Acyl-CoA_Oxase/DH_mid-dom"/>
</dbReference>
<keyword evidence="5 9" id="KW-0274">FAD</keyword>
<evidence type="ECO:0000259" key="10">
    <source>
        <dbReference type="Pfam" id="PF00441"/>
    </source>
</evidence>
<dbReference type="GO" id="GO:0003995">
    <property type="term" value="F:acyl-CoA dehydrogenase activity"/>
    <property type="evidence" value="ECO:0007669"/>
    <property type="project" value="InterPro"/>
</dbReference>
<dbReference type="Pfam" id="PF02771">
    <property type="entry name" value="Acyl-CoA_dh_N"/>
    <property type="match status" value="1"/>
</dbReference>
<reference evidence="13" key="1">
    <citation type="submission" date="2020-07" db="EMBL/GenBank/DDBJ databases">
        <title>Huge and variable diversity of episymbiotic CPR bacteria and DPANN archaea in groundwater ecosystems.</title>
        <authorList>
            <person name="He C.Y."/>
            <person name="Keren R."/>
            <person name="Whittaker M."/>
            <person name="Farag I.F."/>
            <person name="Doudna J."/>
            <person name="Cate J.H.D."/>
            <person name="Banfield J.F."/>
        </authorList>
    </citation>
    <scope>NUCLEOTIDE SEQUENCE</scope>
    <source>
        <strain evidence="13">NC_groundwater_1664_Pr3_B-0.1um_52_9</strain>
    </source>
</reference>
<sequence length="389" mass="42819">MSLNFDLPKDAELTRKVVREFAEKEIAPVAQELDDKEEFSYDLVRKMGELDFFGPFVPEEYGGSDVGYLNYIITVEEIARIDGSQAATIAAGNSLGVAPIYYFGTEEQKRKWLPDLCKGKILASFGLTEPDAGSDAGASQTTAVLDGNEWVINGSKIFITNSTTDISAICTVQCVTDSSDPKKPELSCILVENGTRGFITETMHGKMCWRSSNPGQLTFQDCRVPKENLLGRRGEGFHQMLKTLDGGRLSIGAMGLGGAQGAFELGLDYSKKRKQFGRPIGSFQVNAFKLADMATEIEMARLLLYKACWLMDNNKLNPKIAAMAKLVCSETYYRAANHAVQLHGGYGLMKDYAAERHYRNQKLLDIGEGTSEVQRIVIARQIGVPGKSM</sequence>
<dbReference type="AlphaFoldDB" id="A0A9D6V2F5"/>
<dbReference type="InterPro" id="IPR013786">
    <property type="entry name" value="AcylCoA_DH/ox_N"/>
</dbReference>
<dbReference type="PANTHER" id="PTHR43884:SF12">
    <property type="entry name" value="ISOVALERYL-COA DEHYDROGENASE, MITOCHONDRIAL-RELATED"/>
    <property type="match status" value="1"/>
</dbReference>
<dbReference type="InterPro" id="IPR037069">
    <property type="entry name" value="AcylCoA_DH/ox_N_sf"/>
</dbReference>
<comment type="cofactor">
    <cofactor evidence="1 9">
        <name>FAD</name>
        <dbReference type="ChEBI" id="CHEBI:57692"/>
    </cofactor>
</comment>
<comment type="caution">
    <text evidence="13">The sequence shown here is derived from an EMBL/GenBank/DDBJ whole genome shotgun (WGS) entry which is preliminary data.</text>
</comment>
<dbReference type="Gene3D" id="1.10.540.10">
    <property type="entry name" value="Acyl-CoA dehydrogenase/oxidase, N-terminal domain"/>
    <property type="match status" value="1"/>
</dbReference>
<proteinExistence type="inferred from homology"/>
<evidence type="ECO:0000259" key="12">
    <source>
        <dbReference type="Pfam" id="PF02771"/>
    </source>
</evidence>